<feature type="compositionally biased region" description="Low complexity" evidence="2">
    <location>
        <begin position="608"/>
        <end position="630"/>
    </location>
</feature>
<dbReference type="InterPro" id="IPR050738">
    <property type="entry name" value="Sulfatase"/>
</dbReference>
<dbReference type="SUPFAM" id="SSF52540">
    <property type="entry name" value="P-loop containing nucleoside triphosphate hydrolases"/>
    <property type="match status" value="1"/>
</dbReference>
<dbReference type="PANTHER" id="PTHR42693">
    <property type="entry name" value="ARYLSULFATASE FAMILY MEMBER"/>
    <property type="match status" value="1"/>
</dbReference>
<feature type="compositionally biased region" description="Low complexity" evidence="2">
    <location>
        <begin position="560"/>
        <end position="569"/>
    </location>
</feature>
<dbReference type="AlphaFoldDB" id="A0AAD7UQ03"/>
<feature type="compositionally biased region" description="Basic and acidic residues" evidence="2">
    <location>
        <begin position="582"/>
        <end position="597"/>
    </location>
</feature>
<name>A0AAD7UQ03_9STRA</name>
<comment type="similarity">
    <text evidence="1">Belongs to the sulfatase family.</text>
</comment>
<comment type="caution">
    <text evidence="4">The sequence shown here is derived from an EMBL/GenBank/DDBJ whole genome shotgun (WGS) entry which is preliminary data.</text>
</comment>
<evidence type="ECO:0000256" key="2">
    <source>
        <dbReference type="SAM" id="MobiDB-lite"/>
    </source>
</evidence>
<reference evidence="4" key="1">
    <citation type="submission" date="2023-01" db="EMBL/GenBank/DDBJ databases">
        <title>Metagenome sequencing of chrysophaentin producing Chrysophaeum taylorii.</title>
        <authorList>
            <person name="Davison J."/>
            <person name="Bewley C."/>
        </authorList>
    </citation>
    <scope>NUCLEOTIDE SEQUENCE</scope>
    <source>
        <strain evidence="4">NIES-1699</strain>
    </source>
</reference>
<feature type="region of interest" description="Disordered" evidence="2">
    <location>
        <begin position="536"/>
        <end position="686"/>
    </location>
</feature>
<evidence type="ECO:0000313" key="5">
    <source>
        <dbReference type="Proteomes" id="UP001230188"/>
    </source>
</evidence>
<dbReference type="Gene3D" id="3.40.50.300">
    <property type="entry name" value="P-loop containing nucleotide triphosphate hydrolases"/>
    <property type="match status" value="1"/>
</dbReference>
<dbReference type="InterPro" id="IPR000917">
    <property type="entry name" value="Sulfatase_N"/>
</dbReference>
<dbReference type="PANTHER" id="PTHR42693:SF33">
    <property type="entry name" value="ARYLSULFATASE"/>
    <property type="match status" value="1"/>
</dbReference>
<organism evidence="4 5">
    <name type="scientific">Chrysophaeum taylorii</name>
    <dbReference type="NCBI Taxonomy" id="2483200"/>
    <lineage>
        <taxon>Eukaryota</taxon>
        <taxon>Sar</taxon>
        <taxon>Stramenopiles</taxon>
        <taxon>Ochrophyta</taxon>
        <taxon>Pelagophyceae</taxon>
        <taxon>Pelagomonadales</taxon>
        <taxon>Pelagomonadaceae</taxon>
        <taxon>Chrysophaeum</taxon>
    </lineage>
</organism>
<dbReference type="InterPro" id="IPR027417">
    <property type="entry name" value="P-loop_NTPase"/>
</dbReference>
<dbReference type="EMBL" id="JAQMWT010000037">
    <property type="protein sequence ID" value="KAJ8613035.1"/>
    <property type="molecule type" value="Genomic_DNA"/>
</dbReference>
<dbReference type="Proteomes" id="UP001230188">
    <property type="component" value="Unassembled WGS sequence"/>
</dbReference>
<evidence type="ECO:0000313" key="4">
    <source>
        <dbReference type="EMBL" id="KAJ8613035.1"/>
    </source>
</evidence>
<evidence type="ECO:0000256" key="1">
    <source>
        <dbReference type="ARBA" id="ARBA00008779"/>
    </source>
</evidence>
<dbReference type="Pfam" id="PF00884">
    <property type="entry name" value="Sulfatase"/>
    <property type="match status" value="1"/>
</dbReference>
<gene>
    <name evidence="4" type="ORF">CTAYLR_004067</name>
</gene>
<keyword evidence="5" id="KW-1185">Reference proteome</keyword>
<protein>
    <recommendedName>
        <fullName evidence="3">Sulfatase N-terminal domain-containing protein</fullName>
    </recommendedName>
</protein>
<proteinExistence type="inferred from homology"/>
<dbReference type="GO" id="GO:0004065">
    <property type="term" value="F:arylsulfatase activity"/>
    <property type="evidence" value="ECO:0007669"/>
    <property type="project" value="TreeGrafter"/>
</dbReference>
<feature type="domain" description="Sulfatase N-terminal" evidence="3">
    <location>
        <begin position="19"/>
        <end position="378"/>
    </location>
</feature>
<evidence type="ECO:0000259" key="3">
    <source>
        <dbReference type="Pfam" id="PF00884"/>
    </source>
</evidence>
<dbReference type="InterPro" id="IPR017850">
    <property type="entry name" value="Alkaline_phosphatase_core_sf"/>
</dbReference>
<dbReference type="SUPFAM" id="SSF53649">
    <property type="entry name" value="Alkaline phosphatase-like"/>
    <property type="match status" value="1"/>
</dbReference>
<dbReference type="Gene3D" id="3.40.720.10">
    <property type="entry name" value="Alkaline Phosphatase, subunit A"/>
    <property type="match status" value="1"/>
</dbReference>
<accession>A0AAD7UQ03</accession>
<sequence>MVLVARVISADARAESRPSIMFVMADDLGIGDVGAYNPARVGDTPNMDLLAREGLRLTNFRVMSPMCSPSRAAFLVGKESSVAGYPNIAECASKDGYYVDASGLRREVNTDAVGRLNETWASIPHAMQHAGYYTAHLGVWQLGCDGLPSYREYGWNRAVAWQTGDDASYPIGWPRYAAHDALSWTDKHSTSEAILNDTRRALDDAGGRRYFLSINPAVPSAPLSPRREHMAAVGPKECDLEAFWRDGFAWTQEVISNWKEPEESRGSRVCVERVYRGSVFSFDVLVGELLAALDERGLASETLVMITSDNGPESVDSSIRWSQLGSAHPYRGFKRSLYEGGVRVPCILRWPGHLERASSSAADILAVDILPTFAFLAGASSWLDGATNGGRALAGRVARELVGPGGAEGVLPDRGHKEIVFWEWAYSVPTTTTCNASAPRFAARQRDSDLKLLVELPRVDDRREMVLGGGGKTGSPMTTKSLFSRTEMYNITADPGESVDLLEKTSSDPSSVWDELAAPLARALLSWYRRLPKTLGKNHVPHHPCRTPSMHDSLSVRGAVSSRRTSSVQRSEHVNSELGALNERRRAASKKNEDALKAPETNKGGANTSVTKKVGTKTAVAKAAGTKSAADPSRKASRPKHPAPQTAKKSVGGLPTTAGTKSAADPSQKASRPKHPAPQTAKKSVGDVPCDLCRDHNWLFVVASGRSGSTAVMDMLNAIPGVLVVGENDGFITRTGQAFEDLDAVPKAWSDKQYSAWWRTTPTFNHVLCDIQYLARRLVGELNRDLVYVGWKEIRYFKMDDLNTMTKIFPCAKFIVNFRQDIEAQAQSAFWKQRHASKAEQELSDRNRLYTNWARALGKDRAFVLTTEDIKVETFNRLLGWLGYSNCSQRPGALDTDV</sequence>